<dbReference type="Pfam" id="PF14470">
    <property type="entry name" value="bPH_3"/>
    <property type="match status" value="1"/>
</dbReference>
<feature type="domain" description="YokE-like PH" evidence="1">
    <location>
        <begin position="22"/>
        <end position="91"/>
    </location>
</feature>
<sequence>MFMIFKRKNSKEDLEKRIKKWLTHDEKIEVSVYEQLKARRSQFLVITNHRAILFESDLYGRLEDKSDKLWRQLLSAHLKQGVRFSSLDVFFFQHHDANYFHNPYQNQEPFDQHCWHLAGLNKEQAGKVYANLKSKECEWKEKRLEQYVELMKIPGRPGGMGGGMPPR</sequence>
<dbReference type="AlphaFoldDB" id="A0AAU8LR31"/>
<dbReference type="InterPro" id="IPR039519">
    <property type="entry name" value="YokE-like_PH"/>
</dbReference>
<dbReference type="KEGG" id="eaj:Q3M24_13710"/>
<organism evidence="2">
    <name type="scientific">Candidatus Electrothrix aestuarii</name>
    <dbReference type="NCBI Taxonomy" id="3062594"/>
    <lineage>
        <taxon>Bacteria</taxon>
        <taxon>Pseudomonadati</taxon>
        <taxon>Thermodesulfobacteriota</taxon>
        <taxon>Desulfobulbia</taxon>
        <taxon>Desulfobulbales</taxon>
        <taxon>Desulfobulbaceae</taxon>
        <taxon>Candidatus Electrothrix</taxon>
    </lineage>
</organism>
<protein>
    <submittedName>
        <fullName evidence="2">PH domain-containing protein</fullName>
    </submittedName>
</protein>
<proteinExistence type="predicted"/>
<evidence type="ECO:0000313" key="2">
    <source>
        <dbReference type="EMBL" id="XCN71366.1"/>
    </source>
</evidence>
<name>A0AAU8LR31_9BACT</name>
<gene>
    <name evidence="2" type="ORF">Q3M24_13710</name>
</gene>
<dbReference type="EMBL" id="CP159373">
    <property type="protein sequence ID" value="XCN71366.1"/>
    <property type="molecule type" value="Genomic_DNA"/>
</dbReference>
<reference evidence="2" key="2">
    <citation type="submission" date="2024-06" db="EMBL/GenBank/DDBJ databases">
        <authorList>
            <person name="Plum-Jensen L.E."/>
            <person name="Schramm A."/>
            <person name="Marshall I.P.G."/>
        </authorList>
    </citation>
    <scope>NUCLEOTIDE SEQUENCE</scope>
    <source>
        <strain evidence="2">Rat1</strain>
    </source>
</reference>
<accession>A0AAU8LR31</accession>
<evidence type="ECO:0000259" key="1">
    <source>
        <dbReference type="Pfam" id="PF14470"/>
    </source>
</evidence>
<reference evidence="2" key="1">
    <citation type="journal article" date="2024" name="Syst. Appl. Microbiol.">
        <title>First single-strain enrichments of Electrothrix cable bacteria, description of E. aestuarii sp. nov. and E. rattekaaiensis sp. nov., and proposal of a cable bacteria taxonomy following the rules of the SeqCode.</title>
        <authorList>
            <person name="Plum-Jensen L.E."/>
            <person name="Schramm A."/>
            <person name="Marshall I.P.G."/>
        </authorList>
    </citation>
    <scope>NUCLEOTIDE SEQUENCE</scope>
    <source>
        <strain evidence="2">Rat1</strain>
    </source>
</reference>